<keyword evidence="2" id="KW-0238">DNA-binding</keyword>
<keyword evidence="1" id="KW-0805">Transcription regulation</keyword>
<dbReference type="Gene3D" id="1.10.10.10">
    <property type="entry name" value="Winged helix-like DNA-binding domain superfamily/Winged helix DNA-binding domain"/>
    <property type="match status" value="1"/>
</dbReference>
<evidence type="ECO:0000256" key="2">
    <source>
        <dbReference type="ARBA" id="ARBA00023125"/>
    </source>
</evidence>
<dbReference type="PROSITE" id="PS50043">
    <property type="entry name" value="HTH_LUXR_2"/>
    <property type="match status" value="1"/>
</dbReference>
<keyword evidence="3" id="KW-0804">Transcription</keyword>
<dbReference type="InterPro" id="IPR000792">
    <property type="entry name" value="Tscrpt_reg_LuxR_C"/>
</dbReference>
<keyword evidence="6" id="KW-1185">Reference proteome</keyword>
<proteinExistence type="predicted"/>
<dbReference type="InterPro" id="IPR029016">
    <property type="entry name" value="GAF-like_dom_sf"/>
</dbReference>
<dbReference type="InterPro" id="IPR036388">
    <property type="entry name" value="WH-like_DNA-bd_sf"/>
</dbReference>
<gene>
    <name evidence="5" type="ORF">MW290_13625</name>
</gene>
<sequence>MHTDPLLTLQRQLRSRLLEGAGPAPQARALAAELLLYIDSAPDCWRLCTEWLCDALGADRVDGGFSQPGHAVYQPLAEAQRPAAQLPSVIGTSFNAQDANIRPIWAAGQPVAFPDLRQAHAIGAGTRHTLQRLGTRAKLVLPAFDGAQPVALFCADWSGTHPGWSDSTLHGVRELAHTVLGPVLRAARCWADAAVTEPSSAGPRQPAELPGLDELTPAELRLVRLIATGMSYKEAARELGRAFSTVDHQLRSIRAKLGVPTTARLVTLLASRHRL</sequence>
<dbReference type="InterPro" id="IPR003018">
    <property type="entry name" value="GAF"/>
</dbReference>
<dbReference type="SUPFAM" id="SSF55781">
    <property type="entry name" value="GAF domain-like"/>
    <property type="match status" value="1"/>
</dbReference>
<dbReference type="Gene3D" id="3.30.450.40">
    <property type="match status" value="1"/>
</dbReference>
<protein>
    <submittedName>
        <fullName evidence="5">LuxR C-terminal-related transcriptional regulator</fullName>
    </submittedName>
</protein>
<evidence type="ECO:0000313" key="6">
    <source>
        <dbReference type="Proteomes" id="UP001056201"/>
    </source>
</evidence>
<dbReference type="RefSeq" id="WP_250195192.1">
    <property type="nucleotide sequence ID" value="NZ_CP097635.1"/>
</dbReference>
<dbReference type="Pfam" id="PF01590">
    <property type="entry name" value="GAF"/>
    <property type="match status" value="1"/>
</dbReference>
<dbReference type="PANTHER" id="PTHR44688">
    <property type="entry name" value="DNA-BINDING TRANSCRIPTIONAL ACTIVATOR DEVR_DOSR"/>
    <property type="match status" value="1"/>
</dbReference>
<dbReference type="SUPFAM" id="SSF46894">
    <property type="entry name" value="C-terminal effector domain of the bipartite response regulators"/>
    <property type="match status" value="1"/>
</dbReference>
<feature type="domain" description="HTH luxR-type" evidence="4">
    <location>
        <begin position="208"/>
        <end position="273"/>
    </location>
</feature>
<evidence type="ECO:0000313" key="5">
    <source>
        <dbReference type="EMBL" id="URI06927.1"/>
    </source>
</evidence>
<evidence type="ECO:0000256" key="1">
    <source>
        <dbReference type="ARBA" id="ARBA00023015"/>
    </source>
</evidence>
<dbReference type="SMART" id="SM00421">
    <property type="entry name" value="HTH_LUXR"/>
    <property type="match status" value="1"/>
</dbReference>
<dbReference type="Proteomes" id="UP001056201">
    <property type="component" value="Chromosome 1"/>
</dbReference>
<name>A0ABY4S4X0_AQUTE</name>
<organism evidence="5 6">
    <name type="scientific">Aquincola tertiaricarbonis</name>
    <dbReference type="NCBI Taxonomy" id="391953"/>
    <lineage>
        <taxon>Bacteria</taxon>
        <taxon>Pseudomonadati</taxon>
        <taxon>Pseudomonadota</taxon>
        <taxon>Betaproteobacteria</taxon>
        <taxon>Burkholderiales</taxon>
        <taxon>Sphaerotilaceae</taxon>
        <taxon>Aquincola</taxon>
    </lineage>
</organism>
<dbReference type="InterPro" id="IPR016032">
    <property type="entry name" value="Sig_transdc_resp-reg_C-effctor"/>
</dbReference>
<evidence type="ECO:0000256" key="3">
    <source>
        <dbReference type="ARBA" id="ARBA00023163"/>
    </source>
</evidence>
<accession>A0ABY4S4X0</accession>
<dbReference type="EMBL" id="CP097635">
    <property type="protein sequence ID" value="URI06927.1"/>
    <property type="molecule type" value="Genomic_DNA"/>
</dbReference>
<dbReference type="PANTHER" id="PTHR44688:SF16">
    <property type="entry name" value="DNA-BINDING TRANSCRIPTIONAL ACTIVATOR DEVR_DOSR"/>
    <property type="match status" value="1"/>
</dbReference>
<reference evidence="5" key="1">
    <citation type="submission" date="2022-05" db="EMBL/GenBank/DDBJ databases">
        <title>An RpoN-dependent PEP-CTERM gene is involved in floc formation of an Aquincola tertiaricarbonis strain.</title>
        <authorList>
            <person name="Qiu D."/>
            <person name="Xia M."/>
        </authorList>
    </citation>
    <scope>NUCLEOTIDE SEQUENCE</scope>
    <source>
        <strain evidence="5">RN12</strain>
    </source>
</reference>
<evidence type="ECO:0000259" key="4">
    <source>
        <dbReference type="PROSITE" id="PS50043"/>
    </source>
</evidence>
<dbReference type="CDD" id="cd06170">
    <property type="entry name" value="LuxR_C_like"/>
    <property type="match status" value="1"/>
</dbReference>